<dbReference type="SUPFAM" id="SSF47090">
    <property type="entry name" value="PGBD-like"/>
    <property type="match status" value="1"/>
</dbReference>
<dbReference type="Pfam" id="PF01471">
    <property type="entry name" value="PG_binding_1"/>
    <property type="match status" value="1"/>
</dbReference>
<dbReference type="PANTHER" id="PTHR30163">
    <property type="entry name" value="MEMBRANE-BOUND LYTIC MUREIN TRANSGLYCOSYLASE B"/>
    <property type="match status" value="1"/>
</dbReference>
<feature type="signal peptide" evidence="1">
    <location>
        <begin position="1"/>
        <end position="35"/>
    </location>
</feature>
<proteinExistence type="predicted"/>
<evidence type="ECO:0000259" key="2">
    <source>
        <dbReference type="Pfam" id="PF01471"/>
    </source>
</evidence>
<accession>A0AA41QKV7</accession>
<organism evidence="4 5">
    <name type="scientific">Paradevosia shaoguanensis</name>
    <dbReference type="NCBI Taxonomy" id="1335043"/>
    <lineage>
        <taxon>Bacteria</taxon>
        <taxon>Pseudomonadati</taxon>
        <taxon>Pseudomonadota</taxon>
        <taxon>Alphaproteobacteria</taxon>
        <taxon>Hyphomicrobiales</taxon>
        <taxon>Devosiaceae</taxon>
        <taxon>Paradevosia</taxon>
    </lineage>
</organism>
<dbReference type="NCBIfam" id="TIGR02283">
    <property type="entry name" value="MltB_2"/>
    <property type="match status" value="1"/>
</dbReference>
<feature type="domain" description="Peptidoglycan binding-like" evidence="2">
    <location>
        <begin position="349"/>
        <end position="404"/>
    </location>
</feature>
<comment type="caution">
    <text evidence="4">The sequence shown here is derived from an EMBL/GenBank/DDBJ whole genome shotgun (WGS) entry which is preliminary data.</text>
</comment>
<evidence type="ECO:0000313" key="5">
    <source>
        <dbReference type="Proteomes" id="UP001156140"/>
    </source>
</evidence>
<evidence type="ECO:0000259" key="3">
    <source>
        <dbReference type="Pfam" id="PF13406"/>
    </source>
</evidence>
<dbReference type="FunFam" id="1.10.8.350:FF:000001">
    <property type="entry name" value="Lytic murein transglycosylase B"/>
    <property type="match status" value="1"/>
</dbReference>
<feature type="domain" description="Transglycosylase SLT" evidence="3">
    <location>
        <begin position="42"/>
        <end position="329"/>
    </location>
</feature>
<feature type="chain" id="PRO_5041410092" evidence="1">
    <location>
        <begin position="36"/>
        <end position="405"/>
    </location>
</feature>
<sequence length="405" mass="43396">MFRTAKQVPFSMSRRAFATGAITLLASSAISPAFAAGVGGFVDRVWQQAKARGVSRRIFDAAMGDFRPITKVLDLSGKQPEFATTAADYVGKRVNDRQIGNGRAMRGEWAQTLSAIGGRYGVQPEAILAIWGIETNYGGYMGGNNTVHALGTLAYGGRRADYFGSELITSLEILQAGHVKPGQMVGSWAGAMGHPQFMPSSFMKYAVDFKGDGHKDIWNSVPDAQASIGNYLRSFGWRPGETWGYEVKLPRGFDYNHVWSKTTASLRDWSGAGVTRANGKAFPRAGDSARLFMPMGGHGPVFAVLANFDVIKRYNNSDSYALAVGHLADRIIGGGGFVSPWPNDTALNGAGRQKVQSLLLKRGYQIGSADGVIGSKTRAAVMDWQAKAGLLADGHVSGNLLNAMS</sequence>
<dbReference type="InterPro" id="IPR002477">
    <property type="entry name" value="Peptidoglycan-bd-like"/>
</dbReference>
<dbReference type="InterPro" id="IPR023346">
    <property type="entry name" value="Lysozyme-like_dom_sf"/>
</dbReference>
<dbReference type="Pfam" id="PF13406">
    <property type="entry name" value="SLT_2"/>
    <property type="match status" value="1"/>
</dbReference>
<dbReference type="SUPFAM" id="SSF53955">
    <property type="entry name" value="Lysozyme-like"/>
    <property type="match status" value="1"/>
</dbReference>
<reference evidence="4" key="1">
    <citation type="submission" date="2022-03" db="EMBL/GenBank/DDBJ databases">
        <title>The complete genome sequence of a Methyloterrigena soli.</title>
        <authorList>
            <person name="Zi Z."/>
        </authorList>
    </citation>
    <scope>NUCLEOTIDE SEQUENCE</scope>
    <source>
        <strain evidence="4">M48</strain>
    </source>
</reference>
<dbReference type="PANTHER" id="PTHR30163:SF8">
    <property type="entry name" value="LYTIC MUREIN TRANSGLYCOSYLASE"/>
    <property type="match status" value="1"/>
</dbReference>
<protein>
    <submittedName>
        <fullName evidence="4">Lytic murein transglycosylase</fullName>
    </submittedName>
</protein>
<dbReference type="InterPro" id="IPR036365">
    <property type="entry name" value="PGBD-like_sf"/>
</dbReference>
<dbReference type="InterPro" id="IPR011970">
    <property type="entry name" value="MltB_2"/>
</dbReference>
<evidence type="ECO:0000256" key="1">
    <source>
        <dbReference type="SAM" id="SignalP"/>
    </source>
</evidence>
<dbReference type="Gene3D" id="1.10.101.10">
    <property type="entry name" value="PGBD-like superfamily/PGBD"/>
    <property type="match status" value="1"/>
</dbReference>
<dbReference type="GO" id="GO:0009253">
    <property type="term" value="P:peptidoglycan catabolic process"/>
    <property type="evidence" value="ECO:0007669"/>
    <property type="project" value="TreeGrafter"/>
</dbReference>
<dbReference type="AlphaFoldDB" id="A0AA41QKV7"/>
<dbReference type="InterPro" id="IPR043426">
    <property type="entry name" value="MltB-like"/>
</dbReference>
<name>A0AA41QKV7_9HYPH</name>
<dbReference type="Proteomes" id="UP001156140">
    <property type="component" value="Unassembled WGS sequence"/>
</dbReference>
<keyword evidence="1" id="KW-0732">Signal</keyword>
<dbReference type="InterPro" id="IPR031304">
    <property type="entry name" value="SLT_2"/>
</dbReference>
<gene>
    <name evidence="4" type="ORF">ML536_05885</name>
</gene>
<dbReference type="Gene3D" id="1.10.8.350">
    <property type="entry name" value="Bacterial muramidase"/>
    <property type="match status" value="1"/>
</dbReference>
<dbReference type="InterPro" id="IPR036366">
    <property type="entry name" value="PGBDSf"/>
</dbReference>
<dbReference type="CDD" id="cd13399">
    <property type="entry name" value="Slt35-like"/>
    <property type="match status" value="1"/>
</dbReference>
<dbReference type="Gene3D" id="1.10.530.10">
    <property type="match status" value="1"/>
</dbReference>
<dbReference type="EMBL" id="JALAZD010000001">
    <property type="protein sequence ID" value="MCI0126353.1"/>
    <property type="molecule type" value="Genomic_DNA"/>
</dbReference>
<evidence type="ECO:0000313" key="4">
    <source>
        <dbReference type="EMBL" id="MCI0126353.1"/>
    </source>
</evidence>
<keyword evidence="5" id="KW-1185">Reference proteome</keyword>
<dbReference type="GO" id="GO:0008933">
    <property type="term" value="F:peptidoglycan lytic transglycosylase activity"/>
    <property type="evidence" value="ECO:0007669"/>
    <property type="project" value="TreeGrafter"/>
</dbReference>
<dbReference type="RefSeq" id="WP_281735256.1">
    <property type="nucleotide sequence ID" value="NZ_JAKETQ010000001.1"/>
</dbReference>